<keyword evidence="1" id="KW-0472">Membrane</keyword>
<keyword evidence="3" id="KW-1185">Reference proteome</keyword>
<gene>
    <name evidence="2" type="ORF">FOKN1_1669</name>
</gene>
<dbReference type="AlphaFoldDB" id="A0A1Z4VR00"/>
<evidence type="ECO:0000313" key="2">
    <source>
        <dbReference type="EMBL" id="BAZ94057.1"/>
    </source>
</evidence>
<keyword evidence="1" id="KW-0812">Transmembrane</keyword>
<dbReference type="Proteomes" id="UP000218765">
    <property type="component" value="Chromosome"/>
</dbReference>
<feature type="transmembrane region" description="Helical" evidence="1">
    <location>
        <begin position="50"/>
        <end position="70"/>
    </location>
</feature>
<evidence type="ECO:0000256" key="1">
    <source>
        <dbReference type="SAM" id="Phobius"/>
    </source>
</evidence>
<protein>
    <submittedName>
        <fullName evidence="2">Na+/H+ and K+/H+ antiporters</fullName>
    </submittedName>
</protein>
<dbReference type="EMBL" id="AP018052">
    <property type="protein sequence ID" value="BAZ94057.1"/>
    <property type="molecule type" value="Genomic_DNA"/>
</dbReference>
<evidence type="ECO:0000313" key="3">
    <source>
        <dbReference type="Proteomes" id="UP000218765"/>
    </source>
</evidence>
<sequence length="75" mass="7838">MAKVRMVDSLKVDAVGAADGAGSLYRFIRCPIPAPGAAQHFAGEPQPDRAAVLAGGLFGVVLRAFVLIHFPALHK</sequence>
<proteinExistence type="predicted"/>
<name>A0A1Z4VR00_9GAMM</name>
<reference evidence="2 3" key="1">
    <citation type="submission" date="2017-05" db="EMBL/GenBank/DDBJ databases">
        <title>Thiocyanate degradation by Thiohalobacter thiocyanaticus FOKN1.</title>
        <authorList>
            <person name="Oshiki M."/>
            <person name="Fukushima T."/>
            <person name="Kawano S."/>
            <person name="Nakagawa J."/>
        </authorList>
    </citation>
    <scope>NUCLEOTIDE SEQUENCE [LARGE SCALE GENOMIC DNA]</scope>
    <source>
        <strain evidence="2 3">FOKN1</strain>
    </source>
</reference>
<organism evidence="2 3">
    <name type="scientific">Thiohalobacter thiocyanaticus</name>
    <dbReference type="NCBI Taxonomy" id="585455"/>
    <lineage>
        <taxon>Bacteria</taxon>
        <taxon>Pseudomonadati</taxon>
        <taxon>Pseudomonadota</taxon>
        <taxon>Gammaproteobacteria</taxon>
        <taxon>Thiohalobacterales</taxon>
        <taxon>Thiohalobacteraceae</taxon>
        <taxon>Thiohalobacter</taxon>
    </lineage>
</organism>
<accession>A0A1Z4VR00</accession>
<keyword evidence="1" id="KW-1133">Transmembrane helix</keyword>
<dbReference type="KEGG" id="ttc:FOKN1_1669"/>